<dbReference type="PANTHER" id="PTHR33442">
    <property type="entry name" value="TRANS-3-HYDROXY-L-PROLINE DEHYDRATASE"/>
    <property type="match status" value="1"/>
</dbReference>
<dbReference type="OrthoDB" id="181267at2"/>
<dbReference type="EMBL" id="VDUZ01000003">
    <property type="protein sequence ID" value="TXL81717.1"/>
    <property type="molecule type" value="Genomic_DNA"/>
</dbReference>
<dbReference type="GO" id="GO:0047580">
    <property type="term" value="F:4-hydroxyproline epimerase activity"/>
    <property type="evidence" value="ECO:0007669"/>
    <property type="project" value="UniProtKB-EC"/>
</dbReference>
<dbReference type="SUPFAM" id="SSF54506">
    <property type="entry name" value="Diaminopimelate epimerase-like"/>
    <property type="match status" value="1"/>
</dbReference>
<sequence>MRVIDSHTEGEPTRIIVDGGPDLGSGPLDQRRQRFAEAFDHIRSFTVNEPRGYDALVGALLCEPCDPSCAAGLIFFNNVGFLGMCGHATIGAAVTLAHLGRIAPGTHRFETPVGAVSVDLIDKNYVSIENVRSYRHLKDVPVDVEGLGVVTGDVGWGGNWFFLTDAAPCPLVSGNIPELTRAAQSIQTALRTSGVTGAGGADIDHIEIFGPPQGPEANSRSFVLCPGGAYDRSPCGTGTSAKLACMAADGTLRAGDRWVQESIIGSRFDASYRLDREGHIIPRIGGRAFICGEATLHEDPADPFRHGIATA</sequence>
<keyword evidence="2" id="KW-0413">Isomerase</keyword>
<dbReference type="Proteomes" id="UP000321638">
    <property type="component" value="Unassembled WGS sequence"/>
</dbReference>
<name>A0A5C8PU02_9HYPH</name>
<proteinExistence type="inferred from homology"/>
<gene>
    <name evidence="5" type="ORF">FHP25_04090</name>
</gene>
<evidence type="ECO:0000256" key="4">
    <source>
        <dbReference type="ARBA" id="ARBA00039135"/>
    </source>
</evidence>
<dbReference type="AlphaFoldDB" id="A0A5C8PU02"/>
<evidence type="ECO:0000313" key="5">
    <source>
        <dbReference type="EMBL" id="TXL81717.1"/>
    </source>
</evidence>
<dbReference type="PIRSF" id="PIRSF029792">
    <property type="entry name" value="Pro_racemase"/>
    <property type="match status" value="1"/>
</dbReference>
<evidence type="ECO:0000313" key="6">
    <source>
        <dbReference type="Proteomes" id="UP000321638"/>
    </source>
</evidence>
<reference evidence="5 6" key="1">
    <citation type="submission" date="2019-06" db="EMBL/GenBank/DDBJ databases">
        <title>New taxonomy in bacterial strain CC-CFT640, isolated from vineyard.</title>
        <authorList>
            <person name="Lin S.-Y."/>
            <person name="Tsai C.-F."/>
            <person name="Young C.-C."/>
        </authorList>
    </citation>
    <scope>NUCLEOTIDE SEQUENCE [LARGE SCALE GENOMIC DNA]</scope>
    <source>
        <strain evidence="5 6">CC-CFT640</strain>
    </source>
</reference>
<dbReference type="InterPro" id="IPR008794">
    <property type="entry name" value="Pro_racemase_fam"/>
</dbReference>
<comment type="caution">
    <text evidence="5">The sequence shown here is derived from an EMBL/GenBank/DDBJ whole genome shotgun (WGS) entry which is preliminary data.</text>
</comment>
<comment type="similarity">
    <text evidence="1">Belongs to the proline racemase family.</text>
</comment>
<evidence type="ECO:0000256" key="3">
    <source>
        <dbReference type="ARBA" id="ARBA00035826"/>
    </source>
</evidence>
<dbReference type="SFLD" id="SFLDS00028">
    <property type="entry name" value="Proline_Racemase"/>
    <property type="match status" value="1"/>
</dbReference>
<accession>A0A5C8PU02</accession>
<dbReference type="RefSeq" id="WP_147845625.1">
    <property type="nucleotide sequence ID" value="NZ_VDUZ01000003.1"/>
</dbReference>
<evidence type="ECO:0000256" key="1">
    <source>
        <dbReference type="ARBA" id="ARBA00007529"/>
    </source>
</evidence>
<organism evidence="5 6">
    <name type="scientific">Vineibacter terrae</name>
    <dbReference type="NCBI Taxonomy" id="2586908"/>
    <lineage>
        <taxon>Bacteria</taxon>
        <taxon>Pseudomonadati</taxon>
        <taxon>Pseudomonadota</taxon>
        <taxon>Alphaproteobacteria</taxon>
        <taxon>Hyphomicrobiales</taxon>
        <taxon>Vineibacter</taxon>
    </lineage>
</organism>
<dbReference type="Pfam" id="PF05544">
    <property type="entry name" value="Pro_racemase"/>
    <property type="match status" value="1"/>
</dbReference>
<dbReference type="Gene3D" id="3.10.310.10">
    <property type="entry name" value="Diaminopimelate Epimerase, Chain A, domain 1"/>
    <property type="match status" value="2"/>
</dbReference>
<dbReference type="EC" id="5.1.1.8" evidence="4"/>
<keyword evidence="6" id="KW-1185">Reference proteome</keyword>
<comment type="catalytic activity">
    <reaction evidence="3">
        <text>trans-4-hydroxy-L-proline = cis-4-hydroxy-D-proline</text>
        <dbReference type="Rhea" id="RHEA:21152"/>
        <dbReference type="ChEBI" id="CHEBI:57690"/>
        <dbReference type="ChEBI" id="CHEBI:58375"/>
        <dbReference type="EC" id="5.1.1.8"/>
    </reaction>
</comment>
<dbReference type="PANTHER" id="PTHR33442:SF1">
    <property type="entry name" value="TRANS-3-HYDROXY-L-PROLINE DEHYDRATASE"/>
    <property type="match status" value="1"/>
</dbReference>
<evidence type="ECO:0000256" key="2">
    <source>
        <dbReference type="ARBA" id="ARBA00023235"/>
    </source>
</evidence>
<protein>
    <recommendedName>
        <fullName evidence="4">4-hydroxyproline epimerase</fullName>
        <ecNumber evidence="4">5.1.1.8</ecNumber>
    </recommendedName>
</protein>